<accession>A0A1Z5JQJ5</accession>
<protein>
    <submittedName>
        <fullName evidence="3">Uncharacterized protein</fullName>
    </submittedName>
</protein>
<keyword evidence="2" id="KW-0732">Signal</keyword>
<keyword evidence="1" id="KW-0472">Membrane</keyword>
<evidence type="ECO:0000313" key="4">
    <source>
        <dbReference type="Proteomes" id="UP000198406"/>
    </source>
</evidence>
<keyword evidence="4" id="KW-1185">Reference proteome</keyword>
<dbReference type="InParanoid" id="A0A1Z5JQJ5"/>
<dbReference type="EMBL" id="BDSP01000102">
    <property type="protein sequence ID" value="GAX16300.1"/>
    <property type="molecule type" value="Genomic_DNA"/>
</dbReference>
<keyword evidence="1" id="KW-1133">Transmembrane helix</keyword>
<feature type="signal peptide" evidence="2">
    <location>
        <begin position="1"/>
        <end position="20"/>
    </location>
</feature>
<feature type="transmembrane region" description="Helical" evidence="1">
    <location>
        <begin position="79"/>
        <end position="99"/>
    </location>
</feature>
<name>A0A1Z5JQJ5_FISSO</name>
<comment type="caution">
    <text evidence="3">The sequence shown here is derived from an EMBL/GenBank/DDBJ whole genome shotgun (WGS) entry which is preliminary data.</text>
</comment>
<organism evidence="3 4">
    <name type="scientific">Fistulifera solaris</name>
    <name type="common">Oleaginous diatom</name>
    <dbReference type="NCBI Taxonomy" id="1519565"/>
    <lineage>
        <taxon>Eukaryota</taxon>
        <taxon>Sar</taxon>
        <taxon>Stramenopiles</taxon>
        <taxon>Ochrophyta</taxon>
        <taxon>Bacillariophyta</taxon>
        <taxon>Bacillariophyceae</taxon>
        <taxon>Bacillariophycidae</taxon>
        <taxon>Naviculales</taxon>
        <taxon>Naviculaceae</taxon>
        <taxon>Fistulifera</taxon>
    </lineage>
</organism>
<reference evidence="3 4" key="1">
    <citation type="journal article" date="2015" name="Plant Cell">
        <title>Oil accumulation by the oleaginous diatom Fistulifera solaris as revealed by the genome and transcriptome.</title>
        <authorList>
            <person name="Tanaka T."/>
            <person name="Maeda Y."/>
            <person name="Veluchamy A."/>
            <person name="Tanaka M."/>
            <person name="Abida H."/>
            <person name="Marechal E."/>
            <person name="Bowler C."/>
            <person name="Muto M."/>
            <person name="Sunaga Y."/>
            <person name="Tanaka M."/>
            <person name="Yoshino T."/>
            <person name="Taniguchi T."/>
            <person name="Fukuda Y."/>
            <person name="Nemoto M."/>
            <person name="Matsumoto M."/>
            <person name="Wong P.S."/>
            <person name="Aburatani S."/>
            <person name="Fujibuchi W."/>
        </authorList>
    </citation>
    <scope>NUCLEOTIDE SEQUENCE [LARGE SCALE GENOMIC DNA]</scope>
    <source>
        <strain evidence="3 4">JPCC DA0580</strain>
    </source>
</reference>
<dbReference type="OrthoDB" id="48921at2759"/>
<feature type="chain" id="PRO_5011989486" evidence="2">
    <location>
        <begin position="21"/>
        <end position="205"/>
    </location>
</feature>
<evidence type="ECO:0000256" key="1">
    <source>
        <dbReference type="SAM" id="Phobius"/>
    </source>
</evidence>
<sequence>MLRFSGVSLWALIVRVTLNAETTAAWITSFPQGTYSTRPNFHLVHFPPRTTAATIAPHRSITTALPTTFVEDPLFLPDGFVPLVLIVALFLGFAANGWISQLLNGKEKKSGLGAFLKDGSGYNGSGFAMQDSDRAVQRDPLPWLKLPTLDFVEVAGQERPEGTLERLRLDLNAAADKGDLIEAKRIESQLEDMMKKTGVRFQSDE</sequence>
<evidence type="ECO:0000313" key="3">
    <source>
        <dbReference type="EMBL" id="GAX16300.1"/>
    </source>
</evidence>
<proteinExistence type="predicted"/>
<gene>
    <name evidence="3" type="ORF">FisN_3Hu208</name>
</gene>
<evidence type="ECO:0000256" key="2">
    <source>
        <dbReference type="SAM" id="SignalP"/>
    </source>
</evidence>
<dbReference type="AlphaFoldDB" id="A0A1Z5JQJ5"/>
<dbReference type="Proteomes" id="UP000198406">
    <property type="component" value="Unassembled WGS sequence"/>
</dbReference>
<keyword evidence="1" id="KW-0812">Transmembrane</keyword>